<keyword evidence="3" id="KW-1185">Reference proteome</keyword>
<proteinExistence type="predicted"/>
<comment type="caution">
    <text evidence="2">The sequence shown here is derived from an EMBL/GenBank/DDBJ whole genome shotgun (WGS) entry which is preliminary data.</text>
</comment>
<keyword evidence="1" id="KW-0732">Signal</keyword>
<accession>A0A4Y4D130</accession>
<dbReference type="PROSITE" id="PS51257">
    <property type="entry name" value="PROKAR_LIPOPROTEIN"/>
    <property type="match status" value="1"/>
</dbReference>
<reference evidence="2 3" key="1">
    <citation type="submission" date="2019-06" db="EMBL/GenBank/DDBJ databases">
        <title>Whole genome shotgun sequence of Zoogloea ramigera NBRC 15342.</title>
        <authorList>
            <person name="Hosoyama A."/>
            <person name="Uohara A."/>
            <person name="Ohji S."/>
            <person name="Ichikawa N."/>
        </authorList>
    </citation>
    <scope>NUCLEOTIDE SEQUENCE [LARGE SCALE GENOMIC DNA]</scope>
    <source>
        <strain evidence="2 3">NBRC 15342</strain>
    </source>
</reference>
<protein>
    <recommendedName>
        <fullName evidence="4">Lipoprotein</fullName>
    </recommendedName>
</protein>
<dbReference type="AlphaFoldDB" id="A0A4Y4D130"/>
<dbReference type="OrthoDB" id="5298805at2"/>
<dbReference type="EMBL" id="BJNV01000046">
    <property type="protein sequence ID" value="GEC96520.1"/>
    <property type="molecule type" value="Genomic_DNA"/>
</dbReference>
<evidence type="ECO:0008006" key="4">
    <source>
        <dbReference type="Google" id="ProtNLM"/>
    </source>
</evidence>
<dbReference type="RefSeq" id="WP_141352908.1">
    <property type="nucleotide sequence ID" value="NZ_BJNV01000046.1"/>
</dbReference>
<gene>
    <name evidence="2" type="ORF">ZRA01_25930</name>
</gene>
<feature type="signal peptide" evidence="1">
    <location>
        <begin position="1"/>
        <end position="21"/>
    </location>
</feature>
<dbReference type="Proteomes" id="UP000318422">
    <property type="component" value="Unassembled WGS sequence"/>
</dbReference>
<sequence>MKPRRLLPALALALLAGCSTAPPGQDWLALPAGLVLASDAGLLKLPVAAAALAFYVVADPLAPNWVVEEARPADDHYILAMRMKAVHNGGDGEARQVFTRHAARLAAQPGFGGYEVLAWQTGIESARPFPRRVAYGEIRLVRSTTARTTP</sequence>
<evidence type="ECO:0000313" key="2">
    <source>
        <dbReference type="EMBL" id="GEC96520.1"/>
    </source>
</evidence>
<evidence type="ECO:0000256" key="1">
    <source>
        <dbReference type="SAM" id="SignalP"/>
    </source>
</evidence>
<evidence type="ECO:0000313" key="3">
    <source>
        <dbReference type="Proteomes" id="UP000318422"/>
    </source>
</evidence>
<organism evidence="2 3">
    <name type="scientific">Zoogloea ramigera</name>
    <dbReference type="NCBI Taxonomy" id="350"/>
    <lineage>
        <taxon>Bacteria</taxon>
        <taxon>Pseudomonadati</taxon>
        <taxon>Pseudomonadota</taxon>
        <taxon>Betaproteobacteria</taxon>
        <taxon>Rhodocyclales</taxon>
        <taxon>Zoogloeaceae</taxon>
        <taxon>Zoogloea</taxon>
    </lineage>
</organism>
<feature type="chain" id="PRO_5021306821" description="Lipoprotein" evidence="1">
    <location>
        <begin position="22"/>
        <end position="150"/>
    </location>
</feature>
<name>A0A4Y4D130_ZOORA</name>